<comment type="caution">
    <text evidence="1">The sequence shown here is derived from an EMBL/GenBank/DDBJ whole genome shotgun (WGS) entry which is preliminary data.</text>
</comment>
<gene>
    <name evidence="1" type="ORF">LTR37_000662</name>
</gene>
<proteinExistence type="predicted"/>
<dbReference type="EMBL" id="JAUTXU010000003">
    <property type="protein sequence ID" value="KAK3725151.1"/>
    <property type="molecule type" value="Genomic_DNA"/>
</dbReference>
<reference evidence="1" key="1">
    <citation type="submission" date="2023-07" db="EMBL/GenBank/DDBJ databases">
        <title>Black Yeasts Isolated from many extreme environments.</title>
        <authorList>
            <person name="Coleine C."/>
            <person name="Stajich J.E."/>
            <person name="Selbmann L."/>
        </authorList>
    </citation>
    <scope>NUCLEOTIDE SEQUENCE</scope>
    <source>
        <strain evidence="1">CCFEE 5714</strain>
    </source>
</reference>
<protein>
    <submittedName>
        <fullName evidence="1">Uncharacterized protein</fullName>
    </submittedName>
</protein>
<accession>A0ACC3NYB5</accession>
<evidence type="ECO:0000313" key="2">
    <source>
        <dbReference type="Proteomes" id="UP001281147"/>
    </source>
</evidence>
<evidence type="ECO:0000313" key="1">
    <source>
        <dbReference type="EMBL" id="KAK3725151.1"/>
    </source>
</evidence>
<name>A0ACC3NYB5_9PEZI</name>
<keyword evidence="2" id="KW-1185">Reference proteome</keyword>
<organism evidence="1 2">
    <name type="scientific">Vermiconidia calcicola</name>
    <dbReference type="NCBI Taxonomy" id="1690605"/>
    <lineage>
        <taxon>Eukaryota</taxon>
        <taxon>Fungi</taxon>
        <taxon>Dikarya</taxon>
        <taxon>Ascomycota</taxon>
        <taxon>Pezizomycotina</taxon>
        <taxon>Dothideomycetes</taxon>
        <taxon>Dothideomycetidae</taxon>
        <taxon>Mycosphaerellales</taxon>
        <taxon>Extremaceae</taxon>
        <taxon>Vermiconidia</taxon>
    </lineage>
</organism>
<dbReference type="Proteomes" id="UP001281147">
    <property type="component" value="Unassembled WGS sequence"/>
</dbReference>
<sequence length="980" mass="109257">MAESSKTGLSYGQFDHAVYDHSGKVWQFARSNERDSALRILGKPKIVIESTSIQRPTTGDGDEKDAPSVRREQQIKHLTQAYPEAQPANTILAEFARASEAVDRAASVYDPSKGSLLAVAKVTDEAARRHAPLAAFPSGPTGSDLRLVQMQKQRRGWDDSHDAWLEVPTLHGEETTWKGPGVPIQSVIFASPFKRGDAYLGVRLITQTLIFKPVLKKAVLSSGSRLHENLHLSLDIKSTGGLPHADFAFNPWFTRQFAVIDQASSWSVWELSRRSKEEAKQLARGALSRESSKAMSDATDDGWGRITWVCDSTTVAVCNRRTLSLLDISDEGATEPQDIDVGIANGIGWILDISLLSSRPDVLCVLTPTSILLFRVERNMHTEVTVKTIMTLRHFRNTEDVSLCLHVLESENDLFLLMCSNISPTVFTYTVNFFDEDRITVSDPAELEVPVSYKRPGFASSITGLHSETLGIVRKRKADGKQDTASRYMAQKVRFYSIISLMKDFSVRQTLYCTPGMNKNMLTIKPPSWESAFPKSAQRLRHDDDFIVDDEDLDPVEDHAFQREPVSTYLQRRKLRMPPRSGEEWTVNHELTVQQLNDFDVAQATDFTYVLEQTRTALESNTKDEVAPTRTLQELAVGEVSVGDIEEASRSLEGLCSIKPVSKKIENGEDFERDNDGVEGTPRLALQSLALPPVLDVPSHETSERLSAFRDSIVGSWISPDAHNIPESANAARQQLVLNMAAEMTLASQVIRVKDTEEQQPTQSQSQTWELPVRPPTAPSSRATPSVYYDASSQRQTPALPTPSASAPASTVTESSHPSSFAATEIARLSRYTTFTAKTVPPVLPRRLQRVLAHWKPGTDPSIYDWLATSRHHSQWEDEAEDEGMTEKERRRMQKRTERYVRRQRREAEESQRQQALSSQAPGIISASQPQQRTTRAESQRAAGSSQQNLESSQLPVASQLLPGKHGGRPPPKKKRKSGF</sequence>